<evidence type="ECO:0000259" key="2">
    <source>
        <dbReference type="Pfam" id="PF02470"/>
    </source>
</evidence>
<protein>
    <submittedName>
        <fullName evidence="3">MCE family protein</fullName>
    </submittedName>
</protein>
<keyword evidence="1" id="KW-0472">Membrane</keyword>
<evidence type="ECO:0000256" key="1">
    <source>
        <dbReference type="SAM" id="Phobius"/>
    </source>
</evidence>
<keyword evidence="1" id="KW-0812">Transmembrane</keyword>
<accession>A0A5R8WJJ8</accession>
<dbReference type="Pfam" id="PF02470">
    <property type="entry name" value="MlaD"/>
    <property type="match status" value="1"/>
</dbReference>
<evidence type="ECO:0000313" key="4">
    <source>
        <dbReference type="Proteomes" id="UP000305517"/>
    </source>
</evidence>
<dbReference type="PANTHER" id="PTHR33371">
    <property type="entry name" value="INTERMEMBRANE PHOSPHOLIPID TRANSPORT SYSTEM BINDING PROTEIN MLAD-RELATED"/>
    <property type="match status" value="1"/>
</dbReference>
<dbReference type="EMBL" id="VAJM01000016">
    <property type="protein sequence ID" value="TLM88674.1"/>
    <property type="molecule type" value="Genomic_DNA"/>
</dbReference>
<keyword evidence="4" id="KW-1185">Reference proteome</keyword>
<dbReference type="Proteomes" id="UP000305517">
    <property type="component" value="Unassembled WGS sequence"/>
</dbReference>
<dbReference type="InterPro" id="IPR052336">
    <property type="entry name" value="MlaD_Phospholipid_Transporter"/>
</dbReference>
<dbReference type="AlphaFoldDB" id="A0A5R8WJJ8"/>
<gene>
    <name evidence="3" type="ORF">FDY95_22830</name>
</gene>
<feature type="domain" description="Mce/MlaD" evidence="2">
    <location>
        <begin position="41"/>
        <end position="118"/>
    </location>
</feature>
<dbReference type="PANTHER" id="PTHR33371:SF4">
    <property type="entry name" value="INTERMEMBRANE PHOSPHOLIPID TRANSPORT SYSTEM BINDING PROTEIN MLAD"/>
    <property type="match status" value="1"/>
</dbReference>
<name>A0A5R8WJJ8_9BACT</name>
<sequence length="343" mass="36343">MPVNTTSNHVRLGLFVLAGLGCLLAVLFLLGRQQNLFSRSLPVSADFRNVAGLLAGNNVRLGGITVGTVKRIQILNDSTVRVSMALNEEVRPFVRQNAVASIGTDGLVGNTIVNLTAGPGTARPVQAGDVLRTTAPASLDAMLGTLDVSNQNLAVITKGLREVTDKLNHSEALWELLGNEQLGADVTRSARNAAAASAQLRGAARDVQHLTAGVRQGRGPLGYLLTDPAFARQLGHAARQLSGTSDTLAATLNDLQRQVQTGAGPVQTLLSDTTAARQLRQTVGNVAQSTQKLNQSMTALQHNFLLRGYFRRQAKQLARDSARAAPEPARTLHLPSVSITPEP</sequence>
<dbReference type="RefSeq" id="WP_138081441.1">
    <property type="nucleotide sequence ID" value="NZ_VAJM01000016.1"/>
</dbReference>
<dbReference type="OrthoDB" id="9771725at2"/>
<proteinExistence type="predicted"/>
<dbReference type="InterPro" id="IPR003399">
    <property type="entry name" value="Mce/MlaD"/>
</dbReference>
<reference evidence="3 4" key="1">
    <citation type="submission" date="2019-05" db="EMBL/GenBank/DDBJ databases">
        <title>Hymenobacter edaphi sp. nov., isolated from abandoned arsenic-contaminated farmland soil.</title>
        <authorList>
            <person name="Nie L."/>
        </authorList>
    </citation>
    <scope>NUCLEOTIDE SEQUENCE [LARGE SCALE GENOMIC DNA]</scope>
    <source>
        <strain evidence="3 4">1-3-3-8</strain>
    </source>
</reference>
<keyword evidence="1" id="KW-1133">Transmembrane helix</keyword>
<comment type="caution">
    <text evidence="3">The sequence shown here is derived from an EMBL/GenBank/DDBJ whole genome shotgun (WGS) entry which is preliminary data.</text>
</comment>
<organism evidence="3 4">
    <name type="scientific">Hymenobacter jeollabukensis</name>
    <dbReference type="NCBI Taxonomy" id="2025313"/>
    <lineage>
        <taxon>Bacteria</taxon>
        <taxon>Pseudomonadati</taxon>
        <taxon>Bacteroidota</taxon>
        <taxon>Cytophagia</taxon>
        <taxon>Cytophagales</taxon>
        <taxon>Hymenobacteraceae</taxon>
        <taxon>Hymenobacter</taxon>
    </lineage>
</organism>
<feature type="transmembrane region" description="Helical" evidence="1">
    <location>
        <begin position="12"/>
        <end position="30"/>
    </location>
</feature>
<evidence type="ECO:0000313" key="3">
    <source>
        <dbReference type="EMBL" id="TLM88674.1"/>
    </source>
</evidence>